<sequence>MPFLSNSSWIGLLRSSYGITTHGVTYQLKSPGFLRAYFALPSQLGAVVSQQYLRWFVMSTYIGAFDGPSFARRYADHTQAMEERSRFCFRVVRSSMGAAFTSQHVLQSFTEEVIDSIKDLLPRVYAGFLTVFAQNAWFKPTFHAPDYRNDSGLVLGMLEASKPARLEETYEEYNDMSHSFLENWRHVSEAMIRRLRKSHGHFVAEEDEEIDIHDEAIGPRAESAYYKTRPQSADFELLPEASALPFMSKDAPLELRLAVAGSVAADALATLLFQGYYEWDDESRREFALQVRCHLGRRLPLPELRPAQRRSMLRFMSLTALVAALNDPGAVDLSRGVQGLPVGVRGARLLFAAWCLQHCGRPGGRNMCDRPLAEMMYFHGAFFCCPPAAMWKEDACAVLFD</sequence>
<protein>
    <submittedName>
        <fullName evidence="1">Uncharacterized protein</fullName>
    </submittedName>
</protein>
<dbReference type="EMBL" id="CM023470">
    <property type="protein sequence ID" value="KAH7980429.1"/>
    <property type="molecule type" value="Genomic_DNA"/>
</dbReference>
<keyword evidence="2" id="KW-1185">Reference proteome</keyword>
<dbReference type="Proteomes" id="UP000821865">
    <property type="component" value="Chromosome 1"/>
</dbReference>
<gene>
    <name evidence="1" type="ORF">HPB49_016015</name>
</gene>
<comment type="caution">
    <text evidence="1">The sequence shown here is derived from an EMBL/GenBank/DDBJ whole genome shotgun (WGS) entry which is preliminary data.</text>
</comment>
<evidence type="ECO:0000313" key="2">
    <source>
        <dbReference type="Proteomes" id="UP000821865"/>
    </source>
</evidence>
<evidence type="ECO:0000313" key="1">
    <source>
        <dbReference type="EMBL" id="KAH7980429.1"/>
    </source>
</evidence>
<organism evidence="1 2">
    <name type="scientific">Dermacentor silvarum</name>
    <name type="common">Tick</name>
    <dbReference type="NCBI Taxonomy" id="543639"/>
    <lineage>
        <taxon>Eukaryota</taxon>
        <taxon>Metazoa</taxon>
        <taxon>Ecdysozoa</taxon>
        <taxon>Arthropoda</taxon>
        <taxon>Chelicerata</taxon>
        <taxon>Arachnida</taxon>
        <taxon>Acari</taxon>
        <taxon>Parasitiformes</taxon>
        <taxon>Ixodida</taxon>
        <taxon>Ixodoidea</taxon>
        <taxon>Ixodidae</taxon>
        <taxon>Rhipicephalinae</taxon>
        <taxon>Dermacentor</taxon>
    </lineage>
</organism>
<reference evidence="1" key="1">
    <citation type="submission" date="2020-05" db="EMBL/GenBank/DDBJ databases">
        <title>Large-scale comparative analyses of tick genomes elucidate their genetic diversity and vector capacities.</title>
        <authorList>
            <person name="Jia N."/>
            <person name="Wang J."/>
            <person name="Shi W."/>
            <person name="Du L."/>
            <person name="Sun Y."/>
            <person name="Zhan W."/>
            <person name="Jiang J."/>
            <person name="Wang Q."/>
            <person name="Zhang B."/>
            <person name="Ji P."/>
            <person name="Sakyi L.B."/>
            <person name="Cui X."/>
            <person name="Yuan T."/>
            <person name="Jiang B."/>
            <person name="Yang W."/>
            <person name="Lam T.T.-Y."/>
            <person name="Chang Q."/>
            <person name="Ding S."/>
            <person name="Wang X."/>
            <person name="Zhu J."/>
            <person name="Ruan X."/>
            <person name="Zhao L."/>
            <person name="Wei J."/>
            <person name="Que T."/>
            <person name="Du C."/>
            <person name="Cheng J."/>
            <person name="Dai P."/>
            <person name="Han X."/>
            <person name="Huang E."/>
            <person name="Gao Y."/>
            <person name="Liu J."/>
            <person name="Shao H."/>
            <person name="Ye R."/>
            <person name="Li L."/>
            <person name="Wei W."/>
            <person name="Wang X."/>
            <person name="Wang C."/>
            <person name="Yang T."/>
            <person name="Huo Q."/>
            <person name="Li W."/>
            <person name="Guo W."/>
            <person name="Chen H."/>
            <person name="Zhou L."/>
            <person name="Ni X."/>
            <person name="Tian J."/>
            <person name="Zhou Y."/>
            <person name="Sheng Y."/>
            <person name="Liu T."/>
            <person name="Pan Y."/>
            <person name="Xia L."/>
            <person name="Li J."/>
            <person name="Zhao F."/>
            <person name="Cao W."/>
        </authorList>
    </citation>
    <scope>NUCLEOTIDE SEQUENCE</scope>
    <source>
        <strain evidence="1">Dsil-2018</strain>
    </source>
</reference>
<accession>A0ACB8E271</accession>
<proteinExistence type="predicted"/>
<name>A0ACB8E271_DERSI</name>